<feature type="transmembrane region" description="Helical" evidence="1">
    <location>
        <begin position="55"/>
        <end position="72"/>
    </location>
</feature>
<dbReference type="AlphaFoldDB" id="A0A2T3HU65"/>
<keyword evidence="1" id="KW-0472">Membrane</keyword>
<proteinExistence type="predicted"/>
<keyword evidence="1" id="KW-1133">Transmembrane helix</keyword>
<evidence type="ECO:0000256" key="1">
    <source>
        <dbReference type="SAM" id="Phobius"/>
    </source>
</evidence>
<feature type="transmembrane region" description="Helical" evidence="1">
    <location>
        <begin position="78"/>
        <end position="96"/>
    </location>
</feature>
<gene>
    <name evidence="2" type="ORF">C0W81_17125</name>
</gene>
<organism evidence="2 3">
    <name type="scientific">Photobacterium aquimaris</name>
    <dbReference type="NCBI Taxonomy" id="512643"/>
    <lineage>
        <taxon>Bacteria</taxon>
        <taxon>Pseudomonadati</taxon>
        <taxon>Pseudomonadota</taxon>
        <taxon>Gammaproteobacteria</taxon>
        <taxon>Vibrionales</taxon>
        <taxon>Vibrionaceae</taxon>
        <taxon>Photobacterium</taxon>
    </lineage>
</organism>
<protein>
    <submittedName>
        <fullName evidence="2">Uncharacterized protein</fullName>
    </submittedName>
</protein>
<evidence type="ECO:0000313" key="2">
    <source>
        <dbReference type="EMBL" id="PST99522.1"/>
    </source>
</evidence>
<feature type="transmembrane region" description="Helical" evidence="1">
    <location>
        <begin position="20"/>
        <end position="43"/>
    </location>
</feature>
<evidence type="ECO:0000313" key="3">
    <source>
        <dbReference type="Proteomes" id="UP000241858"/>
    </source>
</evidence>
<dbReference type="Proteomes" id="UP000241858">
    <property type="component" value="Unassembled WGS sequence"/>
</dbReference>
<reference evidence="2 3" key="1">
    <citation type="submission" date="2018-03" db="EMBL/GenBank/DDBJ databases">
        <title>Whole genome sequencing of Histamine producing bacteria.</title>
        <authorList>
            <person name="Butler K."/>
        </authorList>
    </citation>
    <scope>NUCLEOTIDE SEQUENCE [LARGE SCALE GENOMIC DNA]</scope>
    <source>
        <strain evidence="2 3">DSM 23343</strain>
    </source>
</reference>
<keyword evidence="1" id="KW-0812">Transmembrane</keyword>
<sequence length="104" mass="11463">MLVGIDIAEGGGMDVILDNFWAKLLLNVLLSLLIVITIAPISIKCFKLTKTTWKVIGFVLIVISLAVSTVHSDIVLDNLLYDSLQWGIFGIGLYFINVKKSNIK</sequence>
<name>A0A2T3HU65_9GAMM</name>
<comment type="caution">
    <text evidence="2">The sequence shown here is derived from an EMBL/GenBank/DDBJ whole genome shotgun (WGS) entry which is preliminary data.</text>
</comment>
<dbReference type="EMBL" id="PYLY01000044">
    <property type="protein sequence ID" value="PST99522.1"/>
    <property type="molecule type" value="Genomic_DNA"/>
</dbReference>
<accession>A0A2T3HU65</accession>